<keyword evidence="3" id="KW-1185">Reference proteome</keyword>
<name>A0A0U4AZ54_9CAUD</name>
<proteinExistence type="predicted"/>
<evidence type="ECO:0008006" key="4">
    <source>
        <dbReference type="Google" id="ProtNLM"/>
    </source>
</evidence>
<sequence>MTADIQTTNPEDFPVLPATDPSDASLERMLRQARGMQAAHQIGTALAATSMVPQHFQGKPDDAAAAIMHGNELGLPAIQSLQQIFVVRGKPAMYARAMVAIILSKGHRIFEVSATADSVTWAGSRRDTGDEMTATWTIERAQQAGFTTNKLYESQPVEMLRAKAQSEVARNLFPDVLLGMSAREDLELQEDTPRRVRNEATAPGVEDLRGRLGIAAAPKTTEPEAPASQAAEQVGESTESETAAPSKDDLKRFTALFARAGITGNSAAAKAKRKTVTEKLIERAVEDDTPLTADECLHVIGQLEALVAQGEAEGRGDAALVDTVTALTAEGDAETGGEA</sequence>
<organism evidence="2 3">
    <name type="scientific">Gordonia phage Howe</name>
    <dbReference type="NCBI Taxonomy" id="1777061"/>
    <lineage>
        <taxon>Viruses</taxon>
        <taxon>Duplodnaviria</taxon>
        <taxon>Heunggongvirae</taxon>
        <taxon>Uroviricota</taxon>
        <taxon>Caudoviricetes</taxon>
        <taxon>Howevirus</taxon>
        <taxon>Howevirus howe</taxon>
    </lineage>
</organism>
<feature type="region of interest" description="Disordered" evidence="1">
    <location>
        <begin position="217"/>
        <end position="248"/>
    </location>
</feature>
<dbReference type="KEGG" id="vg:77930774"/>
<evidence type="ECO:0000313" key="3">
    <source>
        <dbReference type="Proteomes" id="UP000221715"/>
    </source>
</evidence>
<reference evidence="2 3" key="1">
    <citation type="submission" date="2015-12" db="EMBL/GenBank/DDBJ databases">
        <authorList>
            <person name="Pope W.H."/>
            <person name="Montgomery M.T."/>
            <person name="Garlena R.A."/>
            <person name="Russell D.A."/>
            <person name="Jacobs-Sera D."/>
            <person name="Hendrix R.W."/>
            <person name="Hatfull G.F."/>
        </authorList>
    </citation>
    <scope>NUCLEOTIDE SEQUENCE [LARGE SCALE GENOMIC DNA]</scope>
</reference>
<evidence type="ECO:0000313" key="2">
    <source>
        <dbReference type="EMBL" id="ALY07693.1"/>
    </source>
</evidence>
<dbReference type="RefSeq" id="YP_010654920.1">
    <property type="nucleotide sequence ID" value="NC_070817.1"/>
</dbReference>
<evidence type="ECO:0000256" key="1">
    <source>
        <dbReference type="SAM" id="MobiDB-lite"/>
    </source>
</evidence>
<feature type="compositionally biased region" description="Low complexity" evidence="1">
    <location>
        <begin position="217"/>
        <end position="233"/>
    </location>
</feature>
<dbReference type="Proteomes" id="UP000221715">
    <property type="component" value="Genome"/>
</dbReference>
<accession>A0A0U4AZ54</accession>
<gene>
    <name evidence="2" type="primary">59</name>
    <name evidence="2" type="ORF">PBI_HOWE_59</name>
</gene>
<dbReference type="EMBL" id="KU252585">
    <property type="protein sequence ID" value="ALY07693.1"/>
    <property type="molecule type" value="Genomic_DNA"/>
</dbReference>
<protein>
    <recommendedName>
        <fullName evidence="4">RecT-like ssDNA binding protein</fullName>
    </recommendedName>
</protein>
<dbReference type="GeneID" id="77930774"/>